<dbReference type="InterPro" id="IPR000073">
    <property type="entry name" value="AB_hydrolase_1"/>
</dbReference>
<gene>
    <name evidence="3" type="ORF">TRIREDRAFT_104394</name>
</gene>
<evidence type="ECO:0000313" key="3">
    <source>
        <dbReference type="EMBL" id="EGR51187.1"/>
    </source>
</evidence>
<dbReference type="HOGENOM" id="CLU_034763_2_0_1"/>
<dbReference type="EMBL" id="GL985058">
    <property type="protein sequence ID" value="EGR51187.1"/>
    <property type="molecule type" value="Genomic_DNA"/>
</dbReference>
<dbReference type="GeneID" id="18480837"/>
<evidence type="ECO:0000259" key="2">
    <source>
        <dbReference type="Pfam" id="PF12697"/>
    </source>
</evidence>
<reference evidence="3 4" key="1">
    <citation type="journal article" date="2008" name="Nat. Biotechnol.">
        <title>Genome sequencing and analysis of the biomass-degrading fungus Trichoderma reesei (syn. Hypocrea jecorina).</title>
        <authorList>
            <person name="Martinez D."/>
            <person name="Berka R.M."/>
            <person name="Henrissat B."/>
            <person name="Saloheimo M."/>
            <person name="Arvas M."/>
            <person name="Baker S.E."/>
            <person name="Chapman J."/>
            <person name="Chertkov O."/>
            <person name="Coutinho P.M."/>
            <person name="Cullen D."/>
            <person name="Danchin E.G."/>
            <person name="Grigoriev I.V."/>
            <person name="Harris P."/>
            <person name="Jackson M."/>
            <person name="Kubicek C.P."/>
            <person name="Han C.S."/>
            <person name="Ho I."/>
            <person name="Larrondo L.F."/>
            <person name="de Leon A.L."/>
            <person name="Magnuson J.K."/>
            <person name="Merino S."/>
            <person name="Misra M."/>
            <person name="Nelson B."/>
            <person name="Putnam N."/>
            <person name="Robbertse B."/>
            <person name="Salamov A.A."/>
            <person name="Schmoll M."/>
            <person name="Terry A."/>
            <person name="Thayer N."/>
            <person name="Westerholm-Parvinen A."/>
            <person name="Schoch C.L."/>
            <person name="Yao J."/>
            <person name="Barabote R."/>
            <person name="Nelson M.A."/>
            <person name="Detter C."/>
            <person name="Bruce D."/>
            <person name="Kuske C.R."/>
            <person name="Xie G."/>
            <person name="Richardson P."/>
            <person name="Rokhsar D.S."/>
            <person name="Lucas S.M."/>
            <person name="Rubin E.M."/>
            <person name="Dunn-Coleman N."/>
            <person name="Ward M."/>
            <person name="Brettin T.S."/>
        </authorList>
    </citation>
    <scope>NUCLEOTIDE SEQUENCE [LARGE SCALE GENOMIC DNA]</scope>
    <source>
        <strain evidence="3 4">QM6a</strain>
    </source>
</reference>
<dbReference type="eggNOG" id="ENOG502RXAR">
    <property type="taxonomic scope" value="Eukaryota"/>
</dbReference>
<name>G0RC98_HYPJQ</name>
<proteinExistence type="predicted"/>
<dbReference type="Proteomes" id="UP000008984">
    <property type="component" value="Unassembled WGS sequence"/>
</dbReference>
<keyword evidence="1" id="KW-0732">Signal</keyword>
<dbReference type="SUPFAM" id="SSF53474">
    <property type="entry name" value="alpha/beta-Hydrolases"/>
    <property type="match status" value="1"/>
</dbReference>
<feature type="chain" id="PRO_5003408663" evidence="1">
    <location>
        <begin position="23"/>
        <end position="417"/>
    </location>
</feature>
<protein>
    <submittedName>
        <fullName evidence="3">Predicted protein</fullName>
    </submittedName>
</protein>
<dbReference type="Gene3D" id="3.40.50.1820">
    <property type="entry name" value="alpha/beta hydrolase"/>
    <property type="match status" value="1"/>
</dbReference>
<dbReference type="KEGG" id="tre:TRIREDRAFT_104394"/>
<organism evidence="4">
    <name type="scientific">Hypocrea jecorina (strain QM6a)</name>
    <name type="common">Trichoderma reesei</name>
    <dbReference type="NCBI Taxonomy" id="431241"/>
    <lineage>
        <taxon>Eukaryota</taxon>
        <taxon>Fungi</taxon>
        <taxon>Dikarya</taxon>
        <taxon>Ascomycota</taxon>
        <taxon>Pezizomycotina</taxon>
        <taxon>Sordariomycetes</taxon>
        <taxon>Hypocreomycetidae</taxon>
        <taxon>Hypocreales</taxon>
        <taxon>Hypocreaceae</taxon>
        <taxon>Trichoderma</taxon>
    </lineage>
</organism>
<dbReference type="InterPro" id="IPR029058">
    <property type="entry name" value="AB_hydrolase_fold"/>
</dbReference>
<dbReference type="OrthoDB" id="190201at2759"/>
<evidence type="ECO:0000256" key="1">
    <source>
        <dbReference type="SAM" id="SignalP"/>
    </source>
</evidence>
<accession>G0RC98</accession>
<dbReference type="VEuPathDB" id="FungiDB:TRIREDRAFT_104394"/>
<feature type="domain" description="AB hydrolase-1" evidence="2">
    <location>
        <begin position="142"/>
        <end position="396"/>
    </location>
</feature>
<dbReference type="Pfam" id="PF12697">
    <property type="entry name" value="Abhydrolase_6"/>
    <property type="match status" value="1"/>
</dbReference>
<sequence length="417" mass="43035">MNSSAFLRMAYLFNPFIGLSSATTTTTTATCTTNNNTAGFTNPIIGPSTGGASTCISGTVPLTLNTTGLNILYSAPQNQAAVTESLVELFQSDSAWVAQVTAGGPSVISGTYDIFIKLCLPNNESSSSSSSSSSSHIKTVQLLTHGATLDHTYWDMAPGHSYVDAASAAGYATLSYDQLGVGLSAHPDPIQAVQASSQVAITHQLVSLLRSAQLAGLSFDHVVGVGHSAGSTLTQGITTQHPSDLDAVILSGTSASAASVALTVAAFNLVNANADPAAPPQLKSLPAGFLTQQSAAGIQFAFYRYPNYDEALFDQQVANKQTNTLGVLLTLGGIVAPSTEFTGPVQIVNGQHDLVFCGGNCLYPTDQNVVALQTFYPKAAKGSSTYIAAGAGHCIAAHKSGPDSFKEMIQFLQANGL</sequence>
<feature type="signal peptide" evidence="1">
    <location>
        <begin position="1"/>
        <end position="22"/>
    </location>
</feature>
<evidence type="ECO:0000313" key="4">
    <source>
        <dbReference type="Proteomes" id="UP000008984"/>
    </source>
</evidence>
<dbReference type="AlphaFoldDB" id="G0RC98"/>
<keyword evidence="4" id="KW-1185">Reference proteome</keyword>
<dbReference type="RefSeq" id="XP_006962726.1">
    <property type="nucleotide sequence ID" value="XM_006962664.1"/>
</dbReference>